<name>A0ABR7V8A3_9FLAO</name>
<dbReference type="PANTHER" id="PTHR30231:SF41">
    <property type="entry name" value="DNA POLYMERASE III SUBUNIT EPSILON"/>
    <property type="match status" value="1"/>
</dbReference>
<dbReference type="Proteomes" id="UP000598350">
    <property type="component" value="Unassembled WGS sequence"/>
</dbReference>
<dbReference type="NCBIfam" id="TIGR00573">
    <property type="entry name" value="dnaq"/>
    <property type="match status" value="1"/>
</dbReference>
<keyword evidence="3" id="KW-1185">Reference proteome</keyword>
<comment type="caution">
    <text evidence="2">The sequence shown here is derived from an EMBL/GenBank/DDBJ whole genome shotgun (WGS) entry which is preliminary data.</text>
</comment>
<evidence type="ECO:0000313" key="2">
    <source>
        <dbReference type="EMBL" id="MBD0849894.1"/>
    </source>
</evidence>
<dbReference type="RefSeq" id="WP_188312993.1">
    <property type="nucleotide sequence ID" value="NZ_JABTCG010000001.1"/>
</dbReference>
<organism evidence="2 3">
    <name type="scientific">Maribacter arenosus</name>
    <dbReference type="NCBI Taxonomy" id="1854708"/>
    <lineage>
        <taxon>Bacteria</taxon>
        <taxon>Pseudomonadati</taxon>
        <taxon>Bacteroidota</taxon>
        <taxon>Flavobacteriia</taxon>
        <taxon>Flavobacteriales</taxon>
        <taxon>Flavobacteriaceae</taxon>
        <taxon>Maribacter</taxon>
    </lineage>
</organism>
<dbReference type="PANTHER" id="PTHR30231">
    <property type="entry name" value="DNA POLYMERASE III SUBUNIT EPSILON"/>
    <property type="match status" value="1"/>
</dbReference>
<evidence type="ECO:0000259" key="1">
    <source>
        <dbReference type="SMART" id="SM00479"/>
    </source>
</evidence>
<dbReference type="InterPro" id="IPR012337">
    <property type="entry name" value="RNaseH-like_sf"/>
</dbReference>
<evidence type="ECO:0000313" key="3">
    <source>
        <dbReference type="Proteomes" id="UP000598350"/>
    </source>
</evidence>
<dbReference type="InterPro" id="IPR006054">
    <property type="entry name" value="DnaQ"/>
</dbReference>
<accession>A0ABR7V8A3</accession>
<keyword evidence="2" id="KW-0269">Exonuclease</keyword>
<dbReference type="InterPro" id="IPR036397">
    <property type="entry name" value="RNaseH_sf"/>
</dbReference>
<feature type="domain" description="Exonuclease" evidence="1">
    <location>
        <begin position="33"/>
        <end position="203"/>
    </location>
</feature>
<keyword evidence="2" id="KW-0540">Nuclease</keyword>
<dbReference type="EMBL" id="JABTCG010000001">
    <property type="protein sequence ID" value="MBD0849894.1"/>
    <property type="molecule type" value="Genomic_DNA"/>
</dbReference>
<reference evidence="2 3" key="1">
    <citation type="submission" date="2020-05" db="EMBL/GenBank/DDBJ databases">
        <title>The draft genome sequence of Maribacter arenosus CAU 1321.</title>
        <authorList>
            <person name="Mu L."/>
        </authorList>
    </citation>
    <scope>NUCLEOTIDE SEQUENCE [LARGE SCALE GENOMIC DNA]</scope>
    <source>
        <strain evidence="2 3">CAU 1321</strain>
    </source>
</reference>
<gene>
    <name evidence="2" type="ORF">HPE63_04365</name>
</gene>
<dbReference type="SMART" id="SM00479">
    <property type="entry name" value="EXOIII"/>
    <property type="match status" value="1"/>
</dbReference>
<proteinExistence type="predicted"/>
<dbReference type="GO" id="GO:0004527">
    <property type="term" value="F:exonuclease activity"/>
    <property type="evidence" value="ECO:0007669"/>
    <property type="project" value="UniProtKB-KW"/>
</dbReference>
<dbReference type="Gene3D" id="3.30.420.10">
    <property type="entry name" value="Ribonuclease H-like superfamily/Ribonuclease H"/>
    <property type="match status" value="1"/>
</dbReference>
<dbReference type="Pfam" id="PF00929">
    <property type="entry name" value="RNase_T"/>
    <property type="match status" value="1"/>
</dbReference>
<dbReference type="SUPFAM" id="SSF53098">
    <property type="entry name" value="Ribonuclease H-like"/>
    <property type="match status" value="1"/>
</dbReference>
<dbReference type="InterPro" id="IPR013520">
    <property type="entry name" value="Ribonucl_H"/>
</dbReference>
<sequence>MFSRILKRGKPEFWKAYTGHFKEKLPQDLHAVRFVVFDTETTGLDVRKDRLLSIGALSVFHLKIDVGDSLELYVKQEVFNAGTVGIHGILKEGGLLKLAEEEAIITFLGYIKNSVLVAHHAAFDIAMINESLARMGLPKLKNKVLDTGVLFKKTTLCENKENRHSLDQLCAIFKLRQHDRHTAAGDAFLTGLVFLKIVSNLSRSGKLKVSDLFFNSERRGLL</sequence>
<keyword evidence="2" id="KW-0378">Hydrolase</keyword>
<protein>
    <submittedName>
        <fullName evidence="2">3'-5' exonuclease</fullName>
    </submittedName>
</protein>
<dbReference type="CDD" id="cd06127">
    <property type="entry name" value="DEDDh"/>
    <property type="match status" value="1"/>
</dbReference>